<dbReference type="Gene3D" id="1.10.357.10">
    <property type="entry name" value="Tetracycline Repressor, domain 2"/>
    <property type="match status" value="1"/>
</dbReference>
<name>A0A7Y9JK93_9ACTN</name>
<dbReference type="RefSeq" id="WP_281382163.1">
    <property type="nucleotide sequence ID" value="NZ_JACCBA010000001.1"/>
</dbReference>
<evidence type="ECO:0000313" key="2">
    <source>
        <dbReference type="Proteomes" id="UP000529783"/>
    </source>
</evidence>
<dbReference type="Proteomes" id="UP000529783">
    <property type="component" value="Unassembled WGS sequence"/>
</dbReference>
<reference evidence="1 2" key="1">
    <citation type="submission" date="2020-07" db="EMBL/GenBank/DDBJ databases">
        <title>Sequencing the genomes of 1000 actinobacteria strains.</title>
        <authorList>
            <person name="Klenk H.-P."/>
        </authorList>
    </citation>
    <scope>NUCLEOTIDE SEQUENCE [LARGE SCALE GENOMIC DNA]</scope>
    <source>
        <strain evidence="1 2">DSM 40398</strain>
    </source>
</reference>
<comment type="caution">
    <text evidence="1">The sequence shown here is derived from an EMBL/GenBank/DDBJ whole genome shotgun (WGS) entry which is preliminary data.</text>
</comment>
<evidence type="ECO:0000313" key="1">
    <source>
        <dbReference type="EMBL" id="NYD51443.1"/>
    </source>
</evidence>
<keyword evidence="2" id="KW-1185">Reference proteome</keyword>
<organism evidence="1 2">
    <name type="scientific">Actinomadura luteofluorescens</name>
    <dbReference type="NCBI Taxonomy" id="46163"/>
    <lineage>
        <taxon>Bacteria</taxon>
        <taxon>Bacillati</taxon>
        <taxon>Actinomycetota</taxon>
        <taxon>Actinomycetes</taxon>
        <taxon>Streptosporangiales</taxon>
        <taxon>Thermomonosporaceae</taxon>
        <taxon>Actinomadura</taxon>
    </lineage>
</organism>
<evidence type="ECO:0008006" key="3">
    <source>
        <dbReference type="Google" id="ProtNLM"/>
    </source>
</evidence>
<protein>
    <recommendedName>
        <fullName evidence="3">TetR family transcriptional regulator</fullName>
    </recommendedName>
</protein>
<proteinExistence type="predicted"/>
<dbReference type="EMBL" id="JACCBA010000001">
    <property type="protein sequence ID" value="NYD51443.1"/>
    <property type="molecule type" value="Genomic_DNA"/>
</dbReference>
<gene>
    <name evidence="1" type="ORF">BJY14_007426</name>
</gene>
<accession>A0A7Y9JK93</accession>
<sequence length="40" mass="4408">MDARAQALLLQTTLAGLRVMAKTFDRPALYRIIDTALAAF</sequence>
<dbReference type="AlphaFoldDB" id="A0A7Y9JK93"/>